<keyword evidence="3" id="KW-1185">Reference proteome</keyword>
<accession>A0AAV9GNT9</accession>
<dbReference type="EMBL" id="MU865935">
    <property type="protein sequence ID" value="KAK4449852.1"/>
    <property type="molecule type" value="Genomic_DNA"/>
</dbReference>
<gene>
    <name evidence="2" type="ORF">QBC34DRAFT_404071</name>
</gene>
<evidence type="ECO:0000259" key="1">
    <source>
        <dbReference type="Pfam" id="PF25486"/>
    </source>
</evidence>
<evidence type="ECO:0000313" key="2">
    <source>
        <dbReference type="EMBL" id="KAK4449852.1"/>
    </source>
</evidence>
<dbReference type="Pfam" id="PF25486">
    <property type="entry name" value="DUF7909"/>
    <property type="match status" value="1"/>
</dbReference>
<feature type="domain" description="DUF7909" evidence="1">
    <location>
        <begin position="22"/>
        <end position="187"/>
    </location>
</feature>
<reference evidence="2" key="1">
    <citation type="journal article" date="2023" name="Mol. Phylogenet. Evol.">
        <title>Genome-scale phylogeny and comparative genomics of the fungal order Sordariales.</title>
        <authorList>
            <person name="Hensen N."/>
            <person name="Bonometti L."/>
            <person name="Westerberg I."/>
            <person name="Brannstrom I.O."/>
            <person name="Guillou S."/>
            <person name="Cros-Aarteil S."/>
            <person name="Calhoun S."/>
            <person name="Haridas S."/>
            <person name="Kuo A."/>
            <person name="Mondo S."/>
            <person name="Pangilinan J."/>
            <person name="Riley R."/>
            <person name="LaButti K."/>
            <person name="Andreopoulos B."/>
            <person name="Lipzen A."/>
            <person name="Chen C."/>
            <person name="Yan M."/>
            <person name="Daum C."/>
            <person name="Ng V."/>
            <person name="Clum A."/>
            <person name="Steindorff A."/>
            <person name="Ohm R.A."/>
            <person name="Martin F."/>
            <person name="Silar P."/>
            <person name="Natvig D.O."/>
            <person name="Lalanne C."/>
            <person name="Gautier V."/>
            <person name="Ament-Velasquez S.L."/>
            <person name="Kruys A."/>
            <person name="Hutchinson M.I."/>
            <person name="Powell A.J."/>
            <person name="Barry K."/>
            <person name="Miller A.N."/>
            <person name="Grigoriev I.V."/>
            <person name="Debuchy R."/>
            <person name="Gladieux P."/>
            <person name="Hiltunen Thoren M."/>
            <person name="Johannesson H."/>
        </authorList>
    </citation>
    <scope>NUCLEOTIDE SEQUENCE</scope>
    <source>
        <strain evidence="2">PSN243</strain>
    </source>
</reference>
<protein>
    <recommendedName>
        <fullName evidence="1">DUF7909 domain-containing protein</fullName>
    </recommendedName>
</protein>
<comment type="caution">
    <text evidence="2">The sequence shown here is derived from an EMBL/GenBank/DDBJ whole genome shotgun (WGS) entry which is preliminary data.</text>
</comment>
<dbReference type="AlphaFoldDB" id="A0AAV9GNT9"/>
<sequence>MHLKSVSGMVAGAALASAQCAIPGAPLPASIAASFRLEIQNVTRPDVHGKHMNIYEAGGGDQHLFIGPVGNLTHDLTLVNGVINWLPGGVRAVIGGEFSEIDHTTKMFMTERGDPKAVFAPTYACNPDEPTETQVELRFIGWEGEPEGGWICVRPSFDGSHEFRYYPPGNDLVDVDRECVKVTLVVRPTEEVEGLRRRPGRRLA</sequence>
<dbReference type="Proteomes" id="UP001321760">
    <property type="component" value="Unassembled WGS sequence"/>
</dbReference>
<reference evidence="2" key="2">
    <citation type="submission" date="2023-05" db="EMBL/GenBank/DDBJ databases">
        <authorList>
            <consortium name="Lawrence Berkeley National Laboratory"/>
            <person name="Steindorff A."/>
            <person name="Hensen N."/>
            <person name="Bonometti L."/>
            <person name="Westerberg I."/>
            <person name="Brannstrom I.O."/>
            <person name="Guillou S."/>
            <person name="Cros-Aarteil S."/>
            <person name="Calhoun S."/>
            <person name="Haridas S."/>
            <person name="Kuo A."/>
            <person name="Mondo S."/>
            <person name="Pangilinan J."/>
            <person name="Riley R."/>
            <person name="Labutti K."/>
            <person name="Andreopoulos B."/>
            <person name="Lipzen A."/>
            <person name="Chen C."/>
            <person name="Yanf M."/>
            <person name="Daum C."/>
            <person name="Ng V."/>
            <person name="Clum A."/>
            <person name="Ohm R."/>
            <person name="Martin F."/>
            <person name="Silar P."/>
            <person name="Natvig D."/>
            <person name="Lalanne C."/>
            <person name="Gautier V."/>
            <person name="Ament-Velasquez S.L."/>
            <person name="Kruys A."/>
            <person name="Hutchinson M.I."/>
            <person name="Powell A.J."/>
            <person name="Barry K."/>
            <person name="Miller A.N."/>
            <person name="Grigoriev I.V."/>
            <person name="Debuchy R."/>
            <person name="Gladieux P."/>
            <person name="Thoren M.H."/>
            <person name="Johannesson H."/>
        </authorList>
    </citation>
    <scope>NUCLEOTIDE SEQUENCE</scope>
    <source>
        <strain evidence="2">PSN243</strain>
    </source>
</reference>
<dbReference type="InterPro" id="IPR057231">
    <property type="entry name" value="DUF7909"/>
</dbReference>
<name>A0AAV9GNT9_9PEZI</name>
<organism evidence="2 3">
    <name type="scientific">Podospora aff. communis PSN243</name>
    <dbReference type="NCBI Taxonomy" id="3040156"/>
    <lineage>
        <taxon>Eukaryota</taxon>
        <taxon>Fungi</taxon>
        <taxon>Dikarya</taxon>
        <taxon>Ascomycota</taxon>
        <taxon>Pezizomycotina</taxon>
        <taxon>Sordariomycetes</taxon>
        <taxon>Sordariomycetidae</taxon>
        <taxon>Sordariales</taxon>
        <taxon>Podosporaceae</taxon>
        <taxon>Podospora</taxon>
    </lineage>
</organism>
<proteinExistence type="predicted"/>
<evidence type="ECO:0000313" key="3">
    <source>
        <dbReference type="Proteomes" id="UP001321760"/>
    </source>
</evidence>